<dbReference type="GO" id="GO:0005267">
    <property type="term" value="F:potassium channel activity"/>
    <property type="evidence" value="ECO:0007669"/>
    <property type="project" value="UniProtKB-KW"/>
</dbReference>
<accession>A0AAQ3Y0Z2</accession>
<name>A0AAQ3Y0Z2_9ENTE</name>
<keyword evidence="4" id="KW-0633">Potassium transport</keyword>
<evidence type="ECO:0000256" key="9">
    <source>
        <dbReference type="ARBA" id="ARBA00023065"/>
    </source>
</evidence>
<evidence type="ECO:0008006" key="16">
    <source>
        <dbReference type="Google" id="ProtNLM"/>
    </source>
</evidence>
<keyword evidence="3" id="KW-0813">Transport</keyword>
<dbReference type="GO" id="GO:0016020">
    <property type="term" value="C:membrane"/>
    <property type="evidence" value="ECO:0007669"/>
    <property type="project" value="UniProtKB-SubCell"/>
</dbReference>
<evidence type="ECO:0000256" key="7">
    <source>
        <dbReference type="ARBA" id="ARBA00022958"/>
    </source>
</evidence>
<keyword evidence="5 13" id="KW-0812">Transmembrane</keyword>
<evidence type="ECO:0000256" key="5">
    <source>
        <dbReference type="ARBA" id="ARBA00022692"/>
    </source>
</evidence>
<evidence type="ECO:0000313" key="15">
    <source>
        <dbReference type="Proteomes" id="UP000195141"/>
    </source>
</evidence>
<dbReference type="PANTHER" id="PTHR31462:SF5">
    <property type="entry name" value="ENDOSOMAL_LYSOSOMAL PROTON CHANNEL TMEM175"/>
    <property type="match status" value="1"/>
</dbReference>
<keyword evidence="6" id="KW-0631">Potassium channel</keyword>
<evidence type="ECO:0000256" key="2">
    <source>
        <dbReference type="ARBA" id="ARBA00006920"/>
    </source>
</evidence>
<evidence type="ECO:0000256" key="6">
    <source>
        <dbReference type="ARBA" id="ARBA00022826"/>
    </source>
</evidence>
<evidence type="ECO:0000256" key="1">
    <source>
        <dbReference type="ARBA" id="ARBA00004141"/>
    </source>
</evidence>
<dbReference type="AlphaFoldDB" id="A0AAQ3Y0Z2"/>
<feature type="transmembrane region" description="Helical" evidence="13">
    <location>
        <begin position="42"/>
        <end position="60"/>
    </location>
</feature>
<feature type="transmembrane region" description="Helical" evidence="13">
    <location>
        <begin position="146"/>
        <end position="163"/>
    </location>
</feature>
<feature type="transmembrane region" description="Helical" evidence="13">
    <location>
        <begin position="12"/>
        <end position="30"/>
    </location>
</feature>
<keyword evidence="9" id="KW-0406">Ion transport</keyword>
<dbReference type="Proteomes" id="UP000195141">
    <property type="component" value="Chromosome"/>
</dbReference>
<evidence type="ECO:0000256" key="3">
    <source>
        <dbReference type="ARBA" id="ARBA00022448"/>
    </source>
</evidence>
<keyword evidence="11" id="KW-0407">Ion channel</keyword>
<evidence type="ECO:0000256" key="8">
    <source>
        <dbReference type="ARBA" id="ARBA00022989"/>
    </source>
</evidence>
<reference evidence="14" key="1">
    <citation type="submission" date="2017-05" db="EMBL/GenBank/DDBJ databases">
        <authorList>
            <consortium name="The Broad Institute Genomics Platform"/>
            <consortium name="The Broad Institute Genomic Center for Infectious Diseases"/>
            <person name="Earl A."/>
            <person name="Manson A."/>
            <person name="Schwartman J."/>
            <person name="Gilmore M."/>
            <person name="Abouelleil A."/>
            <person name="Cao P."/>
            <person name="Chapman S."/>
            <person name="Cusick C."/>
            <person name="Shea T."/>
            <person name="Young S."/>
            <person name="Neafsey D."/>
            <person name="Nusbaum C."/>
            <person name="Birren B."/>
        </authorList>
    </citation>
    <scope>NUCLEOTIDE SEQUENCE</scope>
    <source>
        <strain evidence="14">9E7_DIV0242</strain>
    </source>
</reference>
<evidence type="ECO:0000256" key="12">
    <source>
        <dbReference type="ARBA" id="ARBA00034430"/>
    </source>
</evidence>
<dbReference type="InterPro" id="IPR010617">
    <property type="entry name" value="TMEM175-like"/>
</dbReference>
<dbReference type="GO" id="GO:0015252">
    <property type="term" value="F:proton channel activity"/>
    <property type="evidence" value="ECO:0007669"/>
    <property type="project" value="InterPro"/>
</dbReference>
<evidence type="ECO:0000256" key="4">
    <source>
        <dbReference type="ARBA" id="ARBA00022538"/>
    </source>
</evidence>
<dbReference type="Pfam" id="PF06736">
    <property type="entry name" value="TMEM175"/>
    <property type="match status" value="1"/>
</dbReference>
<feature type="transmembrane region" description="Helical" evidence="13">
    <location>
        <begin position="80"/>
        <end position="99"/>
    </location>
</feature>
<reference evidence="14" key="2">
    <citation type="submission" date="2024-03" db="EMBL/GenBank/DDBJ databases">
        <title>The Genome Sequence of Enterococcus sp. DIV0242b.</title>
        <authorList>
            <consortium name="The Broad Institute Genomics Platform"/>
            <consortium name="The Broad Institute Microbial Omics Core"/>
            <consortium name="The Broad Institute Genomic Center for Infectious Diseases"/>
            <person name="Earl A."/>
            <person name="Manson A."/>
            <person name="Gilmore M."/>
            <person name="Schwartman J."/>
            <person name="Shea T."/>
            <person name="Abouelleil A."/>
            <person name="Cao P."/>
            <person name="Chapman S."/>
            <person name="Cusick C."/>
            <person name="Young S."/>
            <person name="Neafsey D."/>
            <person name="Nusbaum C."/>
            <person name="Birren B."/>
        </authorList>
    </citation>
    <scope>NUCLEOTIDE SEQUENCE</scope>
    <source>
        <strain evidence="14">9E7_DIV0242</strain>
    </source>
</reference>
<keyword evidence="15" id="KW-1185">Reference proteome</keyword>
<evidence type="ECO:0000256" key="10">
    <source>
        <dbReference type="ARBA" id="ARBA00023136"/>
    </source>
</evidence>
<dbReference type="EMBL" id="CP147247">
    <property type="protein sequence ID" value="WYJ90822.1"/>
    <property type="molecule type" value="Genomic_DNA"/>
</dbReference>
<evidence type="ECO:0000313" key="14">
    <source>
        <dbReference type="EMBL" id="WYJ90822.1"/>
    </source>
</evidence>
<comment type="catalytic activity">
    <reaction evidence="12">
        <text>K(+)(in) = K(+)(out)</text>
        <dbReference type="Rhea" id="RHEA:29463"/>
        <dbReference type="ChEBI" id="CHEBI:29103"/>
    </reaction>
</comment>
<proteinExistence type="inferred from homology"/>
<feature type="transmembrane region" description="Helical" evidence="13">
    <location>
        <begin position="169"/>
        <end position="185"/>
    </location>
</feature>
<dbReference type="PANTHER" id="PTHR31462">
    <property type="entry name" value="ENDOSOMAL/LYSOSOMAL POTASSIUM CHANNEL TMEM175"/>
    <property type="match status" value="1"/>
</dbReference>
<organism evidence="14 15">
    <name type="scientific">Candidatus Enterococcus clewellii</name>
    <dbReference type="NCBI Taxonomy" id="1834193"/>
    <lineage>
        <taxon>Bacteria</taxon>
        <taxon>Bacillati</taxon>
        <taxon>Bacillota</taxon>
        <taxon>Bacilli</taxon>
        <taxon>Lactobacillales</taxon>
        <taxon>Enterococcaceae</taxon>
        <taxon>Enterococcus</taxon>
    </lineage>
</organism>
<comment type="subcellular location">
    <subcellularLocation>
        <location evidence="1">Membrane</location>
        <topology evidence="1">Multi-pass membrane protein</topology>
    </subcellularLocation>
</comment>
<gene>
    <name evidence="14" type="ORF">A5888_002590</name>
</gene>
<evidence type="ECO:0000256" key="11">
    <source>
        <dbReference type="ARBA" id="ARBA00023303"/>
    </source>
</evidence>
<keyword evidence="10 13" id="KW-0472">Membrane</keyword>
<protein>
    <recommendedName>
        <fullName evidence="16">Integral membrane protein</fullName>
    </recommendedName>
</protein>
<keyword evidence="8 13" id="KW-1133">Transmembrane helix</keyword>
<feature type="transmembrane region" description="Helical" evidence="13">
    <location>
        <begin position="105"/>
        <end position="125"/>
    </location>
</feature>
<sequence>MWNMSKTRIEAFTDAVIAIIMTILVLELLPPKTDNWQALFDIGHKIFIYIISFIMLAIYWNNHHHMFQLVHKINGRVLWANNFFIFTLTLIPFATAWVGDFLDSLVPELLYGVVILLADVAYYILMKELIRAEKNNSKLRVILDKYYKMYLSIGLNLLGLLLGWLIHPYFVLIVNIGILIMWFVPEKRIEQEYKK</sequence>
<comment type="similarity">
    <text evidence="2">Belongs to the TMEM175 family.</text>
</comment>
<evidence type="ECO:0000256" key="13">
    <source>
        <dbReference type="SAM" id="Phobius"/>
    </source>
</evidence>
<keyword evidence="7" id="KW-0630">Potassium</keyword>